<reference evidence="2" key="1">
    <citation type="journal article" date="2020" name="Stud. Mycol.">
        <title>101 Dothideomycetes genomes: a test case for predicting lifestyles and emergence of pathogens.</title>
        <authorList>
            <person name="Haridas S."/>
            <person name="Albert R."/>
            <person name="Binder M."/>
            <person name="Bloem J."/>
            <person name="Labutti K."/>
            <person name="Salamov A."/>
            <person name="Andreopoulos B."/>
            <person name="Baker S."/>
            <person name="Barry K."/>
            <person name="Bills G."/>
            <person name="Bluhm B."/>
            <person name="Cannon C."/>
            <person name="Castanera R."/>
            <person name="Culley D."/>
            <person name="Daum C."/>
            <person name="Ezra D."/>
            <person name="Gonzalez J."/>
            <person name="Henrissat B."/>
            <person name="Kuo A."/>
            <person name="Liang C."/>
            <person name="Lipzen A."/>
            <person name="Lutzoni F."/>
            <person name="Magnuson J."/>
            <person name="Mondo S."/>
            <person name="Nolan M."/>
            <person name="Ohm R."/>
            <person name="Pangilinan J."/>
            <person name="Park H.-J."/>
            <person name="Ramirez L."/>
            <person name="Alfaro M."/>
            <person name="Sun H."/>
            <person name="Tritt A."/>
            <person name="Yoshinaga Y."/>
            <person name="Zwiers L.-H."/>
            <person name="Turgeon B."/>
            <person name="Goodwin S."/>
            <person name="Spatafora J."/>
            <person name="Crous P."/>
            <person name="Grigoriev I."/>
        </authorList>
    </citation>
    <scope>NUCLEOTIDE SEQUENCE</scope>
    <source>
        <strain evidence="2">ATCC 36951</strain>
    </source>
</reference>
<feature type="domain" description="AB hydrolase-1" evidence="1">
    <location>
        <begin position="124"/>
        <end position="379"/>
    </location>
</feature>
<dbReference type="Gene3D" id="3.40.50.1820">
    <property type="entry name" value="alpha/beta hydrolase"/>
    <property type="match status" value="1"/>
</dbReference>
<evidence type="ECO:0000313" key="2">
    <source>
        <dbReference type="EMBL" id="KAF2171323.1"/>
    </source>
</evidence>
<dbReference type="EMBL" id="ML993583">
    <property type="protein sequence ID" value="KAF2171323.1"/>
    <property type="molecule type" value="Genomic_DNA"/>
</dbReference>
<gene>
    <name evidence="2" type="ORF">M409DRAFT_63655</name>
</gene>
<dbReference type="InterPro" id="IPR000073">
    <property type="entry name" value="AB_hydrolase_1"/>
</dbReference>
<dbReference type="RefSeq" id="XP_033672212.1">
    <property type="nucleotide sequence ID" value="XM_033815698.1"/>
</dbReference>
<dbReference type="OrthoDB" id="190201at2759"/>
<sequence>MPAHIVSLLPSNPGGAVPAGVQPPSMSGFNNATVQPARGGLAVCVSGFVPVHASTTKNIKFNYPLPKNQSQVTETLLDSITSGSTASQQIMEGMESVNGTYDIAATLCLPANASDGAGLKGVQLLTHGIGFDRFYWDFAPGYSYVDVAAQYNYATFFYDRLGVGQSFKPDFLTVQSPLEVEIANCLATSLRQGHFSNLTFSKVVGTGHSFGSIITQAITANYPDSLDAAILTGFSANSTAMPVFLQANNFAIASHDNPYRFSTLSNGYLAASSSISNQIAFFRSPNYDPQVLSLADATKGTVTLGELFSTTAVTAPAKNWTKPVAVVNGDNDLPFCFGNCSYPTNLAQGALTMLYPATKKTGTYLAPTTGHGLNLHYTAVEAYHYIQDFLNKQGV</sequence>
<dbReference type="AlphaFoldDB" id="A0A6A6CX84"/>
<protein>
    <recommendedName>
        <fullName evidence="1">AB hydrolase-1 domain-containing protein</fullName>
    </recommendedName>
</protein>
<dbReference type="InterPro" id="IPR029058">
    <property type="entry name" value="AB_hydrolase_fold"/>
</dbReference>
<proteinExistence type="predicted"/>
<evidence type="ECO:0000313" key="3">
    <source>
        <dbReference type="Proteomes" id="UP000799537"/>
    </source>
</evidence>
<organism evidence="2 3">
    <name type="scientific">Zasmidium cellare ATCC 36951</name>
    <dbReference type="NCBI Taxonomy" id="1080233"/>
    <lineage>
        <taxon>Eukaryota</taxon>
        <taxon>Fungi</taxon>
        <taxon>Dikarya</taxon>
        <taxon>Ascomycota</taxon>
        <taxon>Pezizomycotina</taxon>
        <taxon>Dothideomycetes</taxon>
        <taxon>Dothideomycetidae</taxon>
        <taxon>Mycosphaerellales</taxon>
        <taxon>Mycosphaerellaceae</taxon>
        <taxon>Zasmidium</taxon>
    </lineage>
</organism>
<dbReference type="GeneID" id="54568970"/>
<accession>A0A6A6CX84</accession>
<dbReference type="Proteomes" id="UP000799537">
    <property type="component" value="Unassembled WGS sequence"/>
</dbReference>
<dbReference type="Pfam" id="PF12697">
    <property type="entry name" value="Abhydrolase_6"/>
    <property type="match status" value="1"/>
</dbReference>
<dbReference type="SUPFAM" id="SSF53474">
    <property type="entry name" value="alpha/beta-Hydrolases"/>
    <property type="match status" value="1"/>
</dbReference>
<keyword evidence="3" id="KW-1185">Reference proteome</keyword>
<evidence type="ECO:0000259" key="1">
    <source>
        <dbReference type="Pfam" id="PF12697"/>
    </source>
</evidence>
<name>A0A6A6CX84_ZASCE</name>